<protein>
    <recommendedName>
        <fullName evidence="6">Protein HflK</fullName>
    </recommendedName>
</protein>
<reference evidence="10" key="4">
    <citation type="journal article" date="2018" name="Genome Biol.">
        <title>SKESA: strategic k-mer extension for scrupulous assemblies.</title>
        <authorList>
            <person name="Souvorov A."/>
            <person name="Agarwala R."/>
            <person name="Lipman D.J."/>
        </authorList>
    </citation>
    <scope>NUCLEOTIDE SEQUENCE</scope>
    <source>
        <strain evidence="10">BCW_3452</strain>
    </source>
</reference>
<dbReference type="EMBL" id="PDGH01000131">
    <property type="protein sequence ID" value="POB43463.1"/>
    <property type="molecule type" value="Genomic_DNA"/>
</dbReference>
<dbReference type="InterPro" id="IPR001107">
    <property type="entry name" value="Band_7"/>
</dbReference>
<evidence type="ECO:0000256" key="6">
    <source>
        <dbReference type="RuleBase" id="RU364113"/>
    </source>
</evidence>
<dbReference type="Proteomes" id="UP000263418">
    <property type="component" value="Chromosome 1"/>
</dbReference>
<dbReference type="RefSeq" id="WP_011079278.1">
    <property type="nucleotide sequence ID" value="NZ_CABMOC010000010.1"/>
</dbReference>
<dbReference type="Pfam" id="PF01145">
    <property type="entry name" value="Band_7"/>
    <property type="match status" value="1"/>
</dbReference>
<dbReference type="OrthoDB" id="9779595at2"/>
<evidence type="ECO:0000259" key="8">
    <source>
        <dbReference type="SMART" id="SM00244"/>
    </source>
</evidence>
<dbReference type="PANTHER" id="PTHR43327:SF2">
    <property type="entry name" value="MODULATOR OF FTSH PROTEASE HFLK"/>
    <property type="match status" value="1"/>
</dbReference>
<feature type="region of interest" description="Disordered" evidence="7">
    <location>
        <begin position="1"/>
        <end position="43"/>
    </location>
</feature>
<feature type="compositionally biased region" description="Polar residues" evidence="7">
    <location>
        <begin position="370"/>
        <end position="399"/>
    </location>
</feature>
<dbReference type="EMBL" id="LOSH02000004">
    <property type="protein sequence ID" value="PNM66545.1"/>
    <property type="molecule type" value="Genomic_DNA"/>
</dbReference>
<evidence type="ECO:0000256" key="7">
    <source>
        <dbReference type="SAM" id="MobiDB-lite"/>
    </source>
</evidence>
<feature type="region of interest" description="Disordered" evidence="7">
    <location>
        <begin position="354"/>
        <end position="399"/>
    </location>
</feature>
<dbReference type="CDD" id="cd03404">
    <property type="entry name" value="SPFH_HflK"/>
    <property type="match status" value="1"/>
</dbReference>
<keyword evidence="5 6" id="KW-0472">Membrane</keyword>
<comment type="subcellular location">
    <subcellularLocation>
        <location evidence="1">Membrane</location>
        <topology evidence="1">Single-pass membrane protein</topology>
    </subcellularLocation>
</comment>
<dbReference type="EMBL" id="DACRBY010000033">
    <property type="protein sequence ID" value="HAS8542186.1"/>
    <property type="molecule type" value="Genomic_DNA"/>
</dbReference>
<dbReference type="Proteomes" id="UP000237466">
    <property type="component" value="Unassembled WGS sequence"/>
</dbReference>
<organism evidence="10">
    <name type="scientific">Vibrio vulnificus</name>
    <dbReference type="NCBI Taxonomy" id="672"/>
    <lineage>
        <taxon>Bacteria</taxon>
        <taxon>Pseudomonadati</taxon>
        <taxon>Pseudomonadota</taxon>
        <taxon>Gammaproteobacteria</taxon>
        <taxon>Vibrionales</taxon>
        <taxon>Vibrionaceae</taxon>
        <taxon>Vibrio</taxon>
    </lineage>
</organism>
<reference evidence="11" key="6">
    <citation type="submission" date="2021-03" db="EMBL/GenBank/DDBJ databases">
        <title>Study of the foodborne Vibrio vulnificus isolates from China.</title>
        <authorList>
            <person name="Zheng Z."/>
            <person name="Ye L."/>
        </authorList>
    </citation>
    <scope>NUCLEOTIDE SEQUENCE</scope>
    <source>
        <strain evidence="11">Vv1582</strain>
    </source>
</reference>
<dbReference type="KEGG" id="vvl:VV93_v1c27970"/>
<reference evidence="9 16" key="1">
    <citation type="submission" date="2017-01" db="EMBL/GenBank/DDBJ databases">
        <title>Complete Genome Sequence of Vibrio vulnificus FORC_053.</title>
        <authorList>
            <consortium name="Food-borne Pathogen Omics Research Center"/>
            <person name="Chung H.Y."/>
            <person name="Na E.J."/>
            <person name="Song J.S."/>
            <person name="Kim H."/>
            <person name="Lee J.-H."/>
            <person name="Ryu S."/>
            <person name="Choi S.H."/>
        </authorList>
    </citation>
    <scope>NUCLEOTIDE SEQUENCE [LARGE SCALE GENOMIC DNA]</scope>
    <source>
        <strain evidence="9 16">FORC_053</strain>
    </source>
</reference>
<comment type="subunit">
    <text evidence="6">HflC and HflK may interact to form a multimeric complex.</text>
</comment>
<dbReference type="Pfam" id="PF12221">
    <property type="entry name" value="HflK_N"/>
    <property type="match status" value="1"/>
</dbReference>
<dbReference type="InterPro" id="IPR020980">
    <property type="entry name" value="Membrane_HflK_N"/>
</dbReference>
<keyword evidence="4 6" id="KW-1133">Transmembrane helix</keyword>
<dbReference type="Proteomes" id="UP000863257">
    <property type="component" value="Unassembled WGS sequence"/>
</dbReference>
<comment type="similarity">
    <text evidence="2 6">Belongs to the band 7/mec-2 family. HflK subfamily.</text>
</comment>
<feature type="domain" description="Band 7" evidence="8">
    <location>
        <begin position="87"/>
        <end position="247"/>
    </location>
</feature>
<proteinExistence type="inferred from homology"/>
<sequence>MAWNEPGNNNGNNGRDNDPWGNNNRGGQRPGGRDQGPPDLDEVFNKLSQKLGGKFGNKGGRGPSIGGGGAIGFGVIAVIAVLVWVFAGFYTIGEAERGVVLRLGKYDRIVDPGLNWRPRFIDEVTPVNVQAIRSLRSSGTMLTKDENVVTVSMDVQYRVADPYKYLFRVTNADDSLRQATDSALRAVIGDSLMDSILTSGRQQIRQSTQQTLNQIIDSYDMGLVIVDVNFQSARPPEQVKDAFDDAIAAREDEERFIREAEAYKNEILPKATGRAERLKKEAQGYSERTINEALGQVAQFEKLLPEYQAAPKVTRDRLYLDTMEEVYSSTSKVLIDSESSGNLLYLPIDKLAGQDSQTDTKRKTKSSSTYDQIQLESESSADNTQNTQSRSTGSRQGRY</sequence>
<dbReference type="OMA" id="AWNEPGG"/>
<evidence type="ECO:0000313" key="14">
    <source>
        <dbReference type="Proteomes" id="UP000054370"/>
    </source>
</evidence>
<dbReference type="SMART" id="SM00244">
    <property type="entry name" value="PHB"/>
    <property type="match status" value="1"/>
</dbReference>
<evidence type="ECO:0000256" key="4">
    <source>
        <dbReference type="ARBA" id="ARBA00022989"/>
    </source>
</evidence>
<dbReference type="GO" id="GO:0016020">
    <property type="term" value="C:membrane"/>
    <property type="evidence" value="ECO:0007669"/>
    <property type="project" value="UniProtKB-SubCell"/>
</dbReference>
<dbReference type="FunFam" id="3.30.479.30:FF:000007">
    <property type="entry name" value="Protein HflK"/>
    <property type="match status" value="1"/>
</dbReference>
<dbReference type="EMBL" id="JAFKOQ010000023">
    <property type="protein sequence ID" value="MBN8124167.1"/>
    <property type="molecule type" value="Genomic_DNA"/>
</dbReference>
<evidence type="ECO:0000256" key="5">
    <source>
        <dbReference type="ARBA" id="ARBA00023136"/>
    </source>
</evidence>
<comment type="function">
    <text evidence="6">HflC and HflK could encode or regulate a protease.</text>
</comment>
<keyword evidence="3 6" id="KW-0812">Transmembrane</keyword>
<evidence type="ECO:0000313" key="15">
    <source>
        <dbReference type="Proteomes" id="UP000237466"/>
    </source>
</evidence>
<dbReference type="NCBIfam" id="TIGR01933">
    <property type="entry name" value="hflK"/>
    <property type="match status" value="1"/>
</dbReference>
<feature type="compositionally biased region" description="Low complexity" evidence="7">
    <location>
        <begin position="1"/>
        <end position="27"/>
    </location>
</feature>
<evidence type="ECO:0000313" key="13">
    <source>
        <dbReference type="EMBL" id="POB43463.1"/>
    </source>
</evidence>
<keyword evidence="10" id="KW-0378">Hydrolase</keyword>
<reference evidence="13 15" key="3">
    <citation type="journal article" date="2018" name="Front. Microbiol.">
        <title>Phylogeny of Vibrio vulnificus from the Analysis of the Core-Genome: Implications for Intra-Species Taxonomy.</title>
        <authorList>
            <person name="Roig F.J."/>
            <person name="Gonzalez-Candelas F."/>
            <person name="Sanjuan E."/>
            <person name="Fouz B."/>
            <person name="Feil E.J."/>
            <person name="Llorens C."/>
            <person name="Baker-Austin C."/>
            <person name="Oliver J.D."/>
            <person name="Danin-Poleg Y."/>
            <person name="Gibas C.J."/>
            <person name="Kashi Y."/>
            <person name="Gulig P.A."/>
            <person name="Morrison S.S."/>
            <person name="Amaro C."/>
        </authorList>
    </citation>
    <scope>NUCLEOTIDE SEQUENCE [LARGE SCALE GENOMIC DNA]</scope>
    <source>
        <strain evidence="13 15">CECT4608</strain>
    </source>
</reference>
<dbReference type="PRINTS" id="PR00721">
    <property type="entry name" value="STOMATIN"/>
</dbReference>
<dbReference type="EMBL" id="CP019290">
    <property type="protein sequence ID" value="AXX58558.1"/>
    <property type="molecule type" value="Genomic_DNA"/>
</dbReference>
<dbReference type="PANTHER" id="PTHR43327">
    <property type="entry name" value="STOMATIN-LIKE PROTEIN 2, MITOCHONDRIAL"/>
    <property type="match status" value="1"/>
</dbReference>
<dbReference type="InterPro" id="IPR001972">
    <property type="entry name" value="Stomatin_HflK_fam"/>
</dbReference>
<dbReference type="InterPro" id="IPR050710">
    <property type="entry name" value="Band7/mec-2_domain"/>
</dbReference>
<evidence type="ECO:0000256" key="3">
    <source>
        <dbReference type="ARBA" id="ARBA00022692"/>
    </source>
</evidence>
<dbReference type="GO" id="GO:0006508">
    <property type="term" value="P:proteolysis"/>
    <property type="evidence" value="ECO:0007669"/>
    <property type="project" value="UniProtKB-KW"/>
</dbReference>
<dbReference type="InterPro" id="IPR010201">
    <property type="entry name" value="HflK"/>
</dbReference>
<evidence type="ECO:0000313" key="10">
    <source>
        <dbReference type="EMBL" id="HAS8542186.1"/>
    </source>
</evidence>
<gene>
    <name evidence="10" type="primary">hflK</name>
    <name evidence="12" type="ORF">AL548_009545</name>
    <name evidence="13" type="ORF">CRN52_20790</name>
    <name evidence="9" type="ORF">FORC53_0219</name>
    <name evidence="10" type="ORF">I7730_20575</name>
    <name evidence="11" type="ORF">J0J18_20700</name>
</gene>
<evidence type="ECO:0000256" key="2">
    <source>
        <dbReference type="ARBA" id="ARBA00006971"/>
    </source>
</evidence>
<reference evidence="10" key="5">
    <citation type="submission" date="2019-01" db="EMBL/GenBank/DDBJ databases">
        <authorList>
            <consortium name="NCBI Pathogen Detection Project"/>
        </authorList>
    </citation>
    <scope>NUCLEOTIDE SEQUENCE</scope>
    <source>
        <strain evidence="10">BCW_3452</strain>
    </source>
</reference>
<dbReference type="GeneID" id="93895567"/>
<keyword evidence="14" id="KW-1185">Reference proteome</keyword>
<accession>A0A087JWN2</accession>
<name>A0A087JWN2_VIBVL</name>
<dbReference type="Proteomes" id="UP000664056">
    <property type="component" value="Unassembled WGS sequence"/>
</dbReference>
<dbReference type="SUPFAM" id="SSF117892">
    <property type="entry name" value="Band 7/SPFH domain"/>
    <property type="match status" value="1"/>
</dbReference>
<evidence type="ECO:0000256" key="1">
    <source>
        <dbReference type="ARBA" id="ARBA00004167"/>
    </source>
</evidence>
<dbReference type="InterPro" id="IPR036013">
    <property type="entry name" value="Band_7/SPFH_dom_sf"/>
</dbReference>
<evidence type="ECO:0000313" key="9">
    <source>
        <dbReference type="EMBL" id="AXX58558.1"/>
    </source>
</evidence>
<dbReference type="AlphaFoldDB" id="A0A087JWN2"/>
<dbReference type="Gene3D" id="3.30.479.30">
    <property type="entry name" value="Band 7 domain"/>
    <property type="match status" value="1"/>
</dbReference>
<dbReference type="GO" id="GO:0008233">
    <property type="term" value="F:peptidase activity"/>
    <property type="evidence" value="ECO:0007669"/>
    <property type="project" value="UniProtKB-KW"/>
</dbReference>
<keyword evidence="10" id="KW-0645">Protease</keyword>
<evidence type="ECO:0000313" key="12">
    <source>
        <dbReference type="EMBL" id="PNM66545.1"/>
    </source>
</evidence>
<dbReference type="Proteomes" id="UP000054370">
    <property type="component" value="Unassembled WGS sequence"/>
</dbReference>
<evidence type="ECO:0000313" key="16">
    <source>
        <dbReference type="Proteomes" id="UP000263418"/>
    </source>
</evidence>
<reference evidence="12 14" key="2">
    <citation type="submission" date="2017-12" db="EMBL/GenBank/DDBJ databases">
        <title>FDA dAtabase for Regulatory Grade micrObial Sequences (FDA-ARGOS): Supporting development and validation of Infectious Disease Dx tests.</title>
        <authorList>
            <person name="Hoffmann M."/>
            <person name="Allard M."/>
            <person name="Evans P."/>
            <person name="Brown E."/>
            <person name="Tallon L.J."/>
            <person name="Sadzewicz L."/>
            <person name="Sengamalay N."/>
            <person name="Ott S."/>
            <person name="Godinez A."/>
            <person name="Nagaraj S."/>
            <person name="Vavikolanu K."/>
            <person name="Aluvathingal J."/>
            <person name="Nadendla S."/>
            <person name="Hobson J."/>
            <person name="Sichtig H."/>
        </authorList>
    </citation>
    <scope>NUCLEOTIDE SEQUENCE [LARGE SCALE GENOMIC DNA]</scope>
    <source>
        <strain evidence="14">ATCC 29307</strain>
        <strain evidence="12">FDAARGOS_118</strain>
    </source>
</reference>
<feature type="transmembrane region" description="Helical" evidence="6">
    <location>
        <begin position="70"/>
        <end position="92"/>
    </location>
</feature>
<evidence type="ECO:0000313" key="11">
    <source>
        <dbReference type="EMBL" id="MBN8124167.1"/>
    </source>
</evidence>